<proteinExistence type="predicted"/>
<evidence type="ECO:0000313" key="1">
    <source>
        <dbReference type="EMBL" id="PWN52394.1"/>
    </source>
</evidence>
<gene>
    <name evidence="1" type="ORF">IE53DRAFT_285878</name>
</gene>
<dbReference type="Proteomes" id="UP000245626">
    <property type="component" value="Unassembled WGS sequence"/>
</dbReference>
<dbReference type="EMBL" id="KZ819779">
    <property type="protein sequence ID" value="PWN52394.1"/>
    <property type="molecule type" value="Genomic_DNA"/>
</dbReference>
<accession>A0ACD0P2T9</accession>
<organism evidence="1 2">
    <name type="scientific">Violaceomyces palustris</name>
    <dbReference type="NCBI Taxonomy" id="1673888"/>
    <lineage>
        <taxon>Eukaryota</taxon>
        <taxon>Fungi</taxon>
        <taxon>Dikarya</taxon>
        <taxon>Basidiomycota</taxon>
        <taxon>Ustilaginomycotina</taxon>
        <taxon>Ustilaginomycetes</taxon>
        <taxon>Violaceomycetales</taxon>
        <taxon>Violaceomycetaceae</taxon>
        <taxon>Violaceomyces</taxon>
    </lineage>
</organism>
<name>A0ACD0P2T9_9BASI</name>
<evidence type="ECO:0000313" key="2">
    <source>
        <dbReference type="Proteomes" id="UP000245626"/>
    </source>
</evidence>
<keyword evidence="2" id="KW-1185">Reference proteome</keyword>
<reference evidence="1 2" key="1">
    <citation type="journal article" date="2018" name="Mol. Biol. Evol.">
        <title>Broad Genomic Sampling Reveals a Smut Pathogenic Ancestry of the Fungal Clade Ustilaginomycotina.</title>
        <authorList>
            <person name="Kijpornyongpan T."/>
            <person name="Mondo S.J."/>
            <person name="Barry K."/>
            <person name="Sandor L."/>
            <person name="Lee J."/>
            <person name="Lipzen A."/>
            <person name="Pangilinan J."/>
            <person name="LaButti K."/>
            <person name="Hainaut M."/>
            <person name="Henrissat B."/>
            <person name="Grigoriev I.V."/>
            <person name="Spatafora J.W."/>
            <person name="Aime M.C."/>
        </authorList>
    </citation>
    <scope>NUCLEOTIDE SEQUENCE [LARGE SCALE GENOMIC DNA]</scope>
    <source>
        <strain evidence="1 2">SA 807</strain>
    </source>
</reference>
<sequence length="154" mass="17087">MHPVTTSTASTFPPLSPSTHTLFSLPHRLQARFSMGIWKEGACQRNVPSVQSCCLLESFLLFLAETGHSVGSNGRIPRAQDALHMCRAASCRVASISSVGQAVWTYECSDCIVDYNGMNIPPTRCIRTMEKILYMRIPLEFTSRAQLIKHAGER</sequence>
<protein>
    <submittedName>
        <fullName evidence="1">Uncharacterized protein</fullName>
    </submittedName>
</protein>